<feature type="non-terminal residue" evidence="1">
    <location>
        <position position="250"/>
    </location>
</feature>
<proteinExistence type="predicted"/>
<sequence>MDDYQLLHDRCPRWYCVSCQHKLKTAGTSSHLANLQLKMAVAGPGEKMKPYWEHEGESRRSLQNALTVCTIKLLNSVFHIKTNFALQLKGWRENMENFCGSKPPEGGCGSRQAQGFYPLWQPTASVFHGNRRFADCDPIAQFDRFDPRTTIGLPLEVAFRTNDWAPPDRMTGQWEVEARQDDRGGEKQKEKFLRKSKRTLGVEFKPPISTELPRGIADGLVVLVPRKPRGVMRLGTWGLGSIPSLVLPFP</sequence>
<dbReference type="Proteomes" id="UP001219518">
    <property type="component" value="Unassembled WGS sequence"/>
</dbReference>
<accession>A0AAE1HD99</accession>
<reference evidence="1" key="2">
    <citation type="journal article" date="2023" name="BMC Genomics">
        <title>Pest status, molecular evolution, and epigenetic factors derived from the genome assembly of Frankliniella fusca, a thysanopteran phytovirus vector.</title>
        <authorList>
            <person name="Catto M.A."/>
            <person name="Labadie P.E."/>
            <person name="Jacobson A.L."/>
            <person name="Kennedy G.G."/>
            <person name="Srinivasan R."/>
            <person name="Hunt B.G."/>
        </authorList>
    </citation>
    <scope>NUCLEOTIDE SEQUENCE</scope>
    <source>
        <strain evidence="1">PL_HMW_Pooled</strain>
    </source>
</reference>
<comment type="caution">
    <text evidence="1">The sequence shown here is derived from an EMBL/GenBank/DDBJ whole genome shotgun (WGS) entry which is preliminary data.</text>
</comment>
<name>A0AAE1HD99_9NEOP</name>
<organism evidence="1 2">
    <name type="scientific">Frankliniella fusca</name>
    <dbReference type="NCBI Taxonomy" id="407009"/>
    <lineage>
        <taxon>Eukaryota</taxon>
        <taxon>Metazoa</taxon>
        <taxon>Ecdysozoa</taxon>
        <taxon>Arthropoda</taxon>
        <taxon>Hexapoda</taxon>
        <taxon>Insecta</taxon>
        <taxon>Pterygota</taxon>
        <taxon>Neoptera</taxon>
        <taxon>Paraneoptera</taxon>
        <taxon>Thysanoptera</taxon>
        <taxon>Terebrantia</taxon>
        <taxon>Thripoidea</taxon>
        <taxon>Thripidae</taxon>
        <taxon>Frankliniella</taxon>
    </lineage>
</organism>
<keyword evidence="2" id="KW-1185">Reference proteome</keyword>
<gene>
    <name evidence="1" type="ORF">KUF71_008227</name>
</gene>
<evidence type="ECO:0000313" key="1">
    <source>
        <dbReference type="EMBL" id="KAK3919078.1"/>
    </source>
</evidence>
<dbReference type="AlphaFoldDB" id="A0AAE1HD99"/>
<evidence type="ECO:0000313" key="2">
    <source>
        <dbReference type="Proteomes" id="UP001219518"/>
    </source>
</evidence>
<protein>
    <submittedName>
        <fullName evidence="1">Uncharacterized protein</fullName>
    </submittedName>
</protein>
<dbReference type="EMBL" id="JAHWGI010000970">
    <property type="protein sequence ID" value="KAK3919078.1"/>
    <property type="molecule type" value="Genomic_DNA"/>
</dbReference>
<reference evidence="1" key="1">
    <citation type="submission" date="2021-07" db="EMBL/GenBank/DDBJ databases">
        <authorList>
            <person name="Catto M.A."/>
            <person name="Jacobson A."/>
            <person name="Kennedy G."/>
            <person name="Labadie P."/>
            <person name="Hunt B.G."/>
            <person name="Srinivasan R."/>
        </authorList>
    </citation>
    <scope>NUCLEOTIDE SEQUENCE</scope>
    <source>
        <strain evidence="1">PL_HMW_Pooled</strain>
        <tissue evidence="1">Head</tissue>
    </source>
</reference>